<evidence type="ECO:0000313" key="2">
    <source>
        <dbReference type="EMBL" id="CAH7677579.1"/>
    </source>
</evidence>
<keyword evidence="3" id="KW-1185">Reference proteome</keyword>
<sequence length="281" mass="30950">MMAGQLVWIFLRRISNFLEFISKPIHESMVPIPIIPIIHAARISAIYRSLRNTAGGKTSFTADLAGFLLMSWGGSIVSCILLGLPMPQLLSFTPILVYSSIHLAMPSFKHLPTAKTLDTILPLLDALIKTSTVAAGVDMCRNHEKRIVAESLSIQLFIGAISASGGGILSQTMSVWEPSWRLCRPHFLQEGSILAGTDVWSGALTAGIYGYLTSSHPFYTRSKPDSSSAYSDLEAKTLAACFLTLILLWKAYKTHHVVKNRRPSTEKIHKYLKPNAKPKKD</sequence>
<keyword evidence="1" id="KW-1133">Transmembrane helix</keyword>
<evidence type="ECO:0000313" key="3">
    <source>
        <dbReference type="Proteomes" id="UP001153365"/>
    </source>
</evidence>
<proteinExistence type="predicted"/>
<name>A0AAV0B4G6_PHAPC</name>
<dbReference type="AlphaFoldDB" id="A0AAV0B4G6"/>
<gene>
    <name evidence="2" type="ORF">PPACK8108_LOCUS12749</name>
</gene>
<dbReference type="EMBL" id="CALTRL010003110">
    <property type="protein sequence ID" value="CAH7677579.1"/>
    <property type="molecule type" value="Genomic_DNA"/>
</dbReference>
<evidence type="ECO:0000256" key="1">
    <source>
        <dbReference type="SAM" id="Phobius"/>
    </source>
</evidence>
<keyword evidence="1" id="KW-0812">Transmembrane</keyword>
<reference evidence="2" key="1">
    <citation type="submission" date="2022-06" db="EMBL/GenBank/DDBJ databases">
        <authorList>
            <consortium name="SYNGENTA / RWTH Aachen University"/>
        </authorList>
    </citation>
    <scope>NUCLEOTIDE SEQUENCE</scope>
</reference>
<comment type="caution">
    <text evidence="2">The sequence shown here is derived from an EMBL/GenBank/DDBJ whole genome shotgun (WGS) entry which is preliminary data.</text>
</comment>
<dbReference type="Proteomes" id="UP001153365">
    <property type="component" value="Unassembled WGS sequence"/>
</dbReference>
<organism evidence="2 3">
    <name type="scientific">Phakopsora pachyrhizi</name>
    <name type="common">Asian soybean rust disease fungus</name>
    <dbReference type="NCBI Taxonomy" id="170000"/>
    <lineage>
        <taxon>Eukaryota</taxon>
        <taxon>Fungi</taxon>
        <taxon>Dikarya</taxon>
        <taxon>Basidiomycota</taxon>
        <taxon>Pucciniomycotina</taxon>
        <taxon>Pucciniomycetes</taxon>
        <taxon>Pucciniales</taxon>
        <taxon>Phakopsoraceae</taxon>
        <taxon>Phakopsora</taxon>
    </lineage>
</organism>
<keyword evidence="1" id="KW-0472">Membrane</keyword>
<protein>
    <submittedName>
        <fullName evidence="2">Uncharacterized protein</fullName>
    </submittedName>
</protein>
<accession>A0AAV0B4G6</accession>
<feature type="transmembrane region" description="Helical" evidence="1">
    <location>
        <begin position="64"/>
        <end position="82"/>
    </location>
</feature>